<reference evidence="1 2" key="1">
    <citation type="submission" date="2016-03" db="EMBL/GenBank/DDBJ databases">
        <title>Whole genome sequencing of Grifola frondosa 9006-11.</title>
        <authorList>
            <person name="Min B."/>
            <person name="Park H."/>
            <person name="Kim J.-G."/>
            <person name="Cho H."/>
            <person name="Oh Y.-L."/>
            <person name="Kong W.-S."/>
            <person name="Choi I.-G."/>
        </authorList>
    </citation>
    <scope>NUCLEOTIDE SEQUENCE [LARGE SCALE GENOMIC DNA]</scope>
    <source>
        <strain evidence="1 2">9006-11</strain>
    </source>
</reference>
<keyword evidence="2" id="KW-1185">Reference proteome</keyword>
<comment type="caution">
    <text evidence="1">The sequence shown here is derived from an EMBL/GenBank/DDBJ whole genome shotgun (WGS) entry which is preliminary data.</text>
</comment>
<protein>
    <submittedName>
        <fullName evidence="1">Uncharacterized protein</fullName>
    </submittedName>
</protein>
<evidence type="ECO:0000313" key="1">
    <source>
        <dbReference type="EMBL" id="OBZ74935.1"/>
    </source>
</evidence>
<dbReference type="AlphaFoldDB" id="A0A1C7MDD5"/>
<proteinExistence type="predicted"/>
<evidence type="ECO:0000313" key="2">
    <source>
        <dbReference type="Proteomes" id="UP000092993"/>
    </source>
</evidence>
<sequence length="115" mass="11966">MYVVEALTSSMADSSKMTIYRNSLGMPTVYHITPHVFVKTLVSTVLIAAFFGGANGAPVTSGLGARSAPPSPAFLVYSDLFVSENVLPDPSQVKGFNVVALAFLLSSAPVDQAAA</sequence>
<dbReference type="OrthoDB" id="3012298at2759"/>
<dbReference type="Proteomes" id="UP000092993">
    <property type="component" value="Unassembled WGS sequence"/>
</dbReference>
<organism evidence="1 2">
    <name type="scientific">Grifola frondosa</name>
    <name type="common">Maitake</name>
    <name type="synonym">Polyporus frondosus</name>
    <dbReference type="NCBI Taxonomy" id="5627"/>
    <lineage>
        <taxon>Eukaryota</taxon>
        <taxon>Fungi</taxon>
        <taxon>Dikarya</taxon>
        <taxon>Basidiomycota</taxon>
        <taxon>Agaricomycotina</taxon>
        <taxon>Agaricomycetes</taxon>
        <taxon>Polyporales</taxon>
        <taxon>Grifolaceae</taxon>
        <taxon>Grifola</taxon>
    </lineage>
</organism>
<accession>A0A1C7MDD5</accession>
<name>A0A1C7MDD5_GRIFR</name>
<dbReference type="EMBL" id="LUGG01000005">
    <property type="protein sequence ID" value="OBZ74935.1"/>
    <property type="molecule type" value="Genomic_DNA"/>
</dbReference>
<gene>
    <name evidence="1" type="ORF">A0H81_05516</name>
</gene>